<protein>
    <submittedName>
        <fullName evidence="2">Globin family profile domain-containing protein</fullName>
    </submittedName>
</protein>
<organism evidence="1 2">
    <name type="scientific">Panagrolaimus sp. JU765</name>
    <dbReference type="NCBI Taxonomy" id="591449"/>
    <lineage>
        <taxon>Eukaryota</taxon>
        <taxon>Metazoa</taxon>
        <taxon>Ecdysozoa</taxon>
        <taxon>Nematoda</taxon>
        <taxon>Chromadorea</taxon>
        <taxon>Rhabditida</taxon>
        <taxon>Tylenchina</taxon>
        <taxon>Panagrolaimomorpha</taxon>
        <taxon>Panagrolaimoidea</taxon>
        <taxon>Panagrolaimidae</taxon>
        <taxon>Panagrolaimus</taxon>
    </lineage>
</organism>
<name>A0AC34PYA8_9BILA</name>
<reference evidence="2" key="1">
    <citation type="submission" date="2022-11" db="UniProtKB">
        <authorList>
            <consortium name="WormBaseParasite"/>
        </authorList>
    </citation>
    <scope>IDENTIFICATION</scope>
</reference>
<accession>A0AC34PYA8</accession>
<dbReference type="WBParaSite" id="JU765_v2.g11173.t1">
    <property type="protein sequence ID" value="JU765_v2.g11173.t1"/>
    <property type="gene ID" value="JU765_v2.g11173"/>
</dbReference>
<proteinExistence type="predicted"/>
<dbReference type="Proteomes" id="UP000887576">
    <property type="component" value="Unplaced"/>
</dbReference>
<evidence type="ECO:0000313" key="2">
    <source>
        <dbReference type="WBParaSite" id="JU765_v2.g11173.t1"/>
    </source>
</evidence>
<sequence length="157" mass="17862">MPLPPAQVKQLCRQSLPKVGTDPAAIQNGVDFYKFFFTNHPNLRSYFKGAEDYDAEAVQKSERFARLGTGMITSNTVMADLYDDPEVFKAYIRELVDRHRERKLAPELWGIFHSVFMSFLESKKPLTADEKAAWTQLGKDFADEANAHLIRSGLPHV</sequence>
<evidence type="ECO:0000313" key="1">
    <source>
        <dbReference type="Proteomes" id="UP000887576"/>
    </source>
</evidence>